<dbReference type="InterPro" id="IPR010930">
    <property type="entry name" value="Flg_bb/hook_C_dom"/>
</dbReference>
<keyword evidence="5" id="KW-0964">Secreted</keyword>
<dbReference type="NCBIfam" id="TIGR02492">
    <property type="entry name" value="flgK_ends"/>
    <property type="match status" value="1"/>
</dbReference>
<feature type="domain" description="Flagellar hook-associated protein FlgK helical" evidence="10">
    <location>
        <begin position="96"/>
        <end position="294"/>
    </location>
</feature>
<dbReference type="AlphaFoldDB" id="A0A0X8JQQ2"/>
<comment type="subcellular location">
    <subcellularLocation>
        <location evidence="1">Bacterial flagellum</location>
    </subcellularLocation>
    <subcellularLocation>
        <location evidence="2">Secreted</location>
    </subcellularLocation>
</comment>
<dbReference type="Proteomes" id="UP000063964">
    <property type="component" value="Chromosome"/>
</dbReference>
<evidence type="ECO:0000256" key="6">
    <source>
        <dbReference type="ARBA" id="ARBA00023143"/>
    </source>
</evidence>
<dbReference type="InterPro" id="IPR002371">
    <property type="entry name" value="FlgK"/>
</dbReference>
<dbReference type="RefSeq" id="WP_066605960.1">
    <property type="nucleotide sequence ID" value="NZ_CP014230.1"/>
</dbReference>
<dbReference type="KEGG" id="doa:AXF15_08400"/>
<evidence type="ECO:0000256" key="2">
    <source>
        <dbReference type="ARBA" id="ARBA00004613"/>
    </source>
</evidence>
<evidence type="ECO:0000259" key="9">
    <source>
        <dbReference type="Pfam" id="PF06429"/>
    </source>
</evidence>
<evidence type="ECO:0000256" key="7">
    <source>
        <dbReference type="SAM" id="Coils"/>
    </source>
</evidence>
<dbReference type="InterPro" id="IPR001444">
    <property type="entry name" value="Flag_bb_rod_N"/>
</dbReference>
<dbReference type="GO" id="GO:0009424">
    <property type="term" value="C:bacterial-type flagellum hook"/>
    <property type="evidence" value="ECO:0007669"/>
    <property type="project" value="InterPro"/>
</dbReference>
<keyword evidence="6" id="KW-0975">Bacterial flagellum</keyword>
<reference evidence="12" key="1">
    <citation type="submission" date="2016-02" db="EMBL/GenBank/DDBJ databases">
        <authorList>
            <person name="Holder M.E."/>
            <person name="Ajami N.J."/>
            <person name="Petrosino J.F."/>
        </authorList>
    </citation>
    <scope>NUCLEOTIDE SEQUENCE [LARGE SCALE GENOMIC DNA]</scope>
    <source>
        <strain evidence="12">DSM 12838</strain>
    </source>
</reference>
<evidence type="ECO:0000256" key="4">
    <source>
        <dbReference type="ARBA" id="ARBA00016244"/>
    </source>
</evidence>
<dbReference type="PRINTS" id="PR01005">
    <property type="entry name" value="FLGHOOKAP1"/>
</dbReference>
<evidence type="ECO:0000313" key="12">
    <source>
        <dbReference type="Proteomes" id="UP000063964"/>
    </source>
</evidence>
<evidence type="ECO:0000256" key="1">
    <source>
        <dbReference type="ARBA" id="ARBA00004365"/>
    </source>
</evidence>
<dbReference type="Pfam" id="PF22638">
    <property type="entry name" value="FlgK_D1"/>
    <property type="match status" value="2"/>
</dbReference>
<dbReference type="EMBL" id="CP014230">
    <property type="protein sequence ID" value="AMD93112.1"/>
    <property type="molecule type" value="Genomic_DNA"/>
</dbReference>
<protein>
    <recommendedName>
        <fullName evidence="4">Flagellar hook-associated protein 1</fullName>
    </recommendedName>
</protein>
<dbReference type="PANTHER" id="PTHR30033:SF1">
    <property type="entry name" value="FLAGELLAR HOOK-ASSOCIATED PROTEIN 1"/>
    <property type="match status" value="1"/>
</dbReference>
<proteinExistence type="inferred from homology"/>
<dbReference type="STRING" id="888061.AXF15_08400"/>
<dbReference type="InterPro" id="IPR053927">
    <property type="entry name" value="FlgK_helical"/>
</dbReference>
<feature type="coiled-coil region" evidence="7">
    <location>
        <begin position="141"/>
        <end position="168"/>
    </location>
</feature>
<keyword evidence="11" id="KW-0966">Cell projection</keyword>
<dbReference type="OrthoDB" id="9802553at2"/>
<gene>
    <name evidence="11" type="ORF">AXF15_08400</name>
</gene>
<keyword evidence="11" id="KW-0282">Flagellum</keyword>
<dbReference type="Pfam" id="PF06429">
    <property type="entry name" value="Flg_bbr_C"/>
    <property type="match status" value="1"/>
</dbReference>
<evidence type="ECO:0000313" key="11">
    <source>
        <dbReference type="EMBL" id="AMD93112.1"/>
    </source>
</evidence>
<keyword evidence="7" id="KW-0175">Coiled coil</keyword>
<evidence type="ECO:0000256" key="3">
    <source>
        <dbReference type="ARBA" id="ARBA00009677"/>
    </source>
</evidence>
<evidence type="ECO:0000259" key="10">
    <source>
        <dbReference type="Pfam" id="PF22638"/>
    </source>
</evidence>
<dbReference type="GO" id="GO:0005576">
    <property type="term" value="C:extracellular region"/>
    <property type="evidence" value="ECO:0007669"/>
    <property type="project" value="UniProtKB-SubCell"/>
</dbReference>
<evidence type="ECO:0000259" key="8">
    <source>
        <dbReference type="Pfam" id="PF00460"/>
    </source>
</evidence>
<keyword evidence="12" id="KW-1185">Reference proteome</keyword>
<feature type="domain" description="Flagellar hook-associated protein FlgK helical" evidence="10">
    <location>
        <begin position="325"/>
        <end position="424"/>
    </location>
</feature>
<dbReference type="SUPFAM" id="SSF64518">
    <property type="entry name" value="Phase 1 flagellin"/>
    <property type="match status" value="1"/>
</dbReference>
<dbReference type="PANTHER" id="PTHR30033">
    <property type="entry name" value="FLAGELLAR HOOK-ASSOCIATED PROTEIN 1"/>
    <property type="match status" value="1"/>
</dbReference>
<keyword evidence="11" id="KW-0969">Cilium</keyword>
<name>A0A0X8JQQ2_9BACT</name>
<evidence type="ECO:0000256" key="5">
    <source>
        <dbReference type="ARBA" id="ARBA00022525"/>
    </source>
</evidence>
<sequence>MPGALSLLDIGKKSLLANQAAIGVVGNNVSNANTEGYSRQKVRFEDGHYLNHKPGQLGTGANAAEVLRCFDEFIESQYNGKMSEQQRWDKLAENLKSVEMILNESGNSGINSAMTEFWKGWHTLSQSPDSNSARTALMGLASNLERAIKAADGSLARLQEQADDLIAKDVEAINGILVQIAEINTKINIDEETGKNNANGLRDKRAALVRQLAEKMDIRYIDHGRGNVTIMTTAGHTLVDRGEHFRLAFEGMQSIMDRKEGSTFEGSVQFTGSSSHEYTLEVVKGGRVGQGATFRVSIDGGVTWLTDALGGGFPVAGYNGRVTLPGGDVTVSFGGRGELVAGDRFQVLPKRTLFWYETSSSAVNITPQILPDGQDNDRRLTGGSLAGYFQFRDAGIGAYREKLDTLASSLVWEVNRIHSQGAGLGRFSEVTATYEASRSDSALGGREARLTYGERLSGGNLMAYLYSGAGEKAVSAVNLDFGGGQGFDPMRHTLKDVAAAFDAVDGLSASIVDGRLQIKADKGFEFAFGSDSTGLLAALGINTFFDGSDARTLAVNQVVRSNLALVNAGHVNGAGEMNSGDNATALALAELQRKNVSMHSVTEGNVWQPLGEYFSSLVAKAGSDSQSAKFNAQYHKALVSDLRARQDAVSGVNLDEEMTSLIRLQHAYTAAAKMITTADSMLQVLLGLRH</sequence>
<dbReference type="GO" id="GO:0005198">
    <property type="term" value="F:structural molecule activity"/>
    <property type="evidence" value="ECO:0007669"/>
    <property type="project" value="InterPro"/>
</dbReference>
<dbReference type="Pfam" id="PF00460">
    <property type="entry name" value="Flg_bb_rod"/>
    <property type="match status" value="1"/>
</dbReference>
<accession>A0A0X8JQQ2</accession>
<feature type="domain" description="Flagellar basal-body/hook protein C-terminal" evidence="9">
    <location>
        <begin position="650"/>
        <end position="687"/>
    </location>
</feature>
<comment type="similarity">
    <text evidence="3">Belongs to the flagella basal body rod proteins family.</text>
</comment>
<organism evidence="11 12">
    <name type="scientific">Desulfomicrobium orale DSM 12838</name>
    <dbReference type="NCBI Taxonomy" id="888061"/>
    <lineage>
        <taxon>Bacteria</taxon>
        <taxon>Pseudomonadati</taxon>
        <taxon>Thermodesulfobacteriota</taxon>
        <taxon>Desulfovibrionia</taxon>
        <taxon>Desulfovibrionales</taxon>
        <taxon>Desulfomicrobiaceae</taxon>
        <taxon>Desulfomicrobium</taxon>
    </lineage>
</organism>
<dbReference type="GO" id="GO:0044780">
    <property type="term" value="P:bacterial-type flagellum assembly"/>
    <property type="evidence" value="ECO:0007669"/>
    <property type="project" value="InterPro"/>
</dbReference>
<feature type="domain" description="Flagellar basal body rod protein N-terminal" evidence="8">
    <location>
        <begin position="15"/>
        <end position="37"/>
    </location>
</feature>